<evidence type="ECO:0000256" key="3">
    <source>
        <dbReference type="ARBA" id="ARBA00022630"/>
    </source>
</evidence>
<keyword evidence="4" id="KW-0274">FAD</keyword>
<dbReference type="InterPro" id="IPR012951">
    <property type="entry name" value="BBE"/>
</dbReference>
<dbReference type="Proteomes" id="UP000008914">
    <property type="component" value="Chromosome"/>
</dbReference>
<dbReference type="InterPro" id="IPR016169">
    <property type="entry name" value="FAD-bd_PCMH_sub2"/>
</dbReference>
<dbReference type="Gene3D" id="3.30.465.10">
    <property type="match status" value="1"/>
</dbReference>
<dbReference type="GO" id="GO:0016491">
    <property type="term" value="F:oxidoreductase activity"/>
    <property type="evidence" value="ECO:0007669"/>
    <property type="project" value="UniProtKB-KW"/>
</dbReference>
<keyword evidence="5" id="KW-0560">Oxidoreductase</keyword>
<keyword evidence="8" id="KW-1185">Reference proteome</keyword>
<dbReference type="eggNOG" id="COG0277">
    <property type="taxonomic scope" value="Bacteria"/>
</dbReference>
<dbReference type="STRING" id="710696.Intca_3561"/>
<dbReference type="EMBL" id="CP002343">
    <property type="protein sequence ID" value="ADU50034.1"/>
    <property type="molecule type" value="Genomic_DNA"/>
</dbReference>
<protein>
    <submittedName>
        <fullName evidence="7">FAD linked oxidase domain protein</fullName>
    </submittedName>
</protein>
<evidence type="ECO:0000256" key="5">
    <source>
        <dbReference type="ARBA" id="ARBA00023002"/>
    </source>
</evidence>
<dbReference type="AlphaFoldDB" id="E6S6L7"/>
<dbReference type="Gene3D" id="3.40.462.20">
    <property type="match status" value="1"/>
</dbReference>
<dbReference type="PANTHER" id="PTHR42973:SF39">
    <property type="entry name" value="FAD-BINDING PCMH-TYPE DOMAIN-CONTAINING PROTEIN"/>
    <property type="match status" value="1"/>
</dbReference>
<keyword evidence="3" id="KW-0285">Flavoprotein</keyword>
<dbReference type="Gene3D" id="3.30.43.10">
    <property type="entry name" value="Uridine Diphospho-n-acetylenolpyruvylglucosamine Reductase, domain 2"/>
    <property type="match status" value="1"/>
</dbReference>
<evidence type="ECO:0000313" key="7">
    <source>
        <dbReference type="EMBL" id="ADU50034.1"/>
    </source>
</evidence>
<dbReference type="KEGG" id="ica:Intca_3561"/>
<dbReference type="Pfam" id="PF01565">
    <property type="entry name" value="FAD_binding_4"/>
    <property type="match status" value="1"/>
</dbReference>
<dbReference type="GO" id="GO:0071949">
    <property type="term" value="F:FAD binding"/>
    <property type="evidence" value="ECO:0007669"/>
    <property type="project" value="InterPro"/>
</dbReference>
<evidence type="ECO:0000256" key="2">
    <source>
        <dbReference type="ARBA" id="ARBA00005466"/>
    </source>
</evidence>
<dbReference type="RefSeq" id="WP_013494341.1">
    <property type="nucleotide sequence ID" value="NC_014830.1"/>
</dbReference>
<dbReference type="InterPro" id="IPR016166">
    <property type="entry name" value="FAD-bd_PCMH"/>
</dbReference>
<dbReference type="InterPro" id="IPR050416">
    <property type="entry name" value="FAD-linked_Oxidoreductase"/>
</dbReference>
<evidence type="ECO:0000256" key="1">
    <source>
        <dbReference type="ARBA" id="ARBA00001974"/>
    </source>
</evidence>
<dbReference type="PROSITE" id="PS51387">
    <property type="entry name" value="FAD_PCMH"/>
    <property type="match status" value="1"/>
</dbReference>
<reference evidence="7 8" key="1">
    <citation type="journal article" date="2010" name="Stand. Genomic Sci.">
        <title>Complete genome sequence of Intrasporangium calvum type strain (7 KIP).</title>
        <authorList>
            <person name="Del Rio T.G."/>
            <person name="Chertkov O."/>
            <person name="Yasawong M."/>
            <person name="Lucas S."/>
            <person name="Deshpande S."/>
            <person name="Cheng J.F."/>
            <person name="Detter C."/>
            <person name="Tapia R."/>
            <person name="Han C."/>
            <person name="Goodwin L."/>
            <person name="Pitluck S."/>
            <person name="Liolios K."/>
            <person name="Ivanova N."/>
            <person name="Mavromatis K."/>
            <person name="Pati A."/>
            <person name="Chen A."/>
            <person name="Palaniappan K."/>
            <person name="Land M."/>
            <person name="Hauser L."/>
            <person name="Chang Y.J."/>
            <person name="Jeffries C.D."/>
            <person name="Rohde M."/>
            <person name="Pukall R."/>
            <person name="Sikorski J."/>
            <person name="Goker M."/>
            <person name="Woyke T."/>
            <person name="Bristow J."/>
            <person name="Eisen J.A."/>
            <person name="Markowitz V."/>
            <person name="Hugenholtz P."/>
            <person name="Kyrpides N.C."/>
            <person name="Klenk H.P."/>
            <person name="Lapidus A."/>
        </authorList>
    </citation>
    <scope>NUCLEOTIDE SEQUENCE [LARGE SCALE GENOMIC DNA]</scope>
    <source>
        <strain evidence="8">ATCC 23552 / DSM 43043 / JCM 3097 / NBRC 12989 / 7 KIP</strain>
    </source>
</reference>
<name>E6S6L7_INTC7</name>
<feature type="domain" description="FAD-binding PCMH-type" evidence="6">
    <location>
        <begin position="45"/>
        <end position="215"/>
    </location>
</feature>
<comment type="similarity">
    <text evidence="2">Belongs to the oxygen-dependent FAD-linked oxidoreductase family.</text>
</comment>
<evidence type="ECO:0000256" key="4">
    <source>
        <dbReference type="ARBA" id="ARBA00022827"/>
    </source>
</evidence>
<gene>
    <name evidence="7" type="ordered locus">Intca_3561</name>
</gene>
<evidence type="ECO:0000313" key="8">
    <source>
        <dbReference type="Proteomes" id="UP000008914"/>
    </source>
</evidence>
<dbReference type="InterPro" id="IPR016167">
    <property type="entry name" value="FAD-bd_PCMH_sub1"/>
</dbReference>
<comment type="cofactor">
    <cofactor evidence="1">
        <name>FAD</name>
        <dbReference type="ChEBI" id="CHEBI:57692"/>
    </cofactor>
</comment>
<evidence type="ECO:0000259" key="6">
    <source>
        <dbReference type="PROSITE" id="PS51387"/>
    </source>
</evidence>
<dbReference type="InterPro" id="IPR006094">
    <property type="entry name" value="Oxid_FAD_bind_N"/>
</dbReference>
<dbReference type="HOGENOM" id="CLU_018354_10_0_11"/>
<accession>E6S6L7</accession>
<sequence>MTSTHGSATLDRERLRGLAETVTGEVLTPGTDGYDDARHVFFRHLDQTPAVIVQPRDTDDTAAAVAFAQANGLEIAVRGGGHSGAAHSTVEGGLVIDLRHLDSVEIDIDNRTARVGGGATAGAVTVALAEHGLVLGFGDTDSVGVGGITLGGGVGFLSRLHGLTIDNLLAVELVTADGRVVVADADQHPDLFWALRGGGGNFGVVTRFTFRLHRVEQVLGGMLILPATADTIAGFVRHAQEAPDELTCIVNVMPAPPMPFLEPAQHGQLVIFALLTFVGTAAEAEPVLAPFRALAPPLADLLQEMPYAGMFQPEPDDYHPVAAGRNGYADDVDGAGAQLVLDTLTAQLAKPEVQMAVVQLRPLGGAIARVRTDATAYAHRQRALMLNVAAIVSRADELEAQLPWLETLKAALCDGTPGGYANFVYDDGPGRIHDIYPPDTYTRLAQVKAQWDPDNTFHRNHTVLPAV</sequence>
<dbReference type="SUPFAM" id="SSF56176">
    <property type="entry name" value="FAD-binding/transporter-associated domain-like"/>
    <property type="match status" value="1"/>
</dbReference>
<organism evidence="7 8">
    <name type="scientific">Intrasporangium calvum (strain ATCC 23552 / DSM 43043 / JCM 3097 / NBRC 12989 / NCIMB 10167 / NRRL B-3866 / 7 KIP)</name>
    <dbReference type="NCBI Taxonomy" id="710696"/>
    <lineage>
        <taxon>Bacteria</taxon>
        <taxon>Bacillati</taxon>
        <taxon>Actinomycetota</taxon>
        <taxon>Actinomycetes</taxon>
        <taxon>Micrococcales</taxon>
        <taxon>Intrasporangiaceae</taxon>
        <taxon>Intrasporangium</taxon>
    </lineage>
</organism>
<dbReference type="InterPro" id="IPR036318">
    <property type="entry name" value="FAD-bd_PCMH-like_sf"/>
</dbReference>
<dbReference type="Pfam" id="PF08031">
    <property type="entry name" value="BBE"/>
    <property type="match status" value="1"/>
</dbReference>
<dbReference type="PANTHER" id="PTHR42973">
    <property type="entry name" value="BINDING OXIDOREDUCTASE, PUTATIVE (AFU_ORTHOLOGUE AFUA_1G17690)-RELATED"/>
    <property type="match status" value="1"/>
</dbReference>
<proteinExistence type="inferred from homology"/>